<dbReference type="InterPro" id="IPR010108">
    <property type="entry name" value="Lycopene_cyclase_b/e"/>
</dbReference>
<dbReference type="NCBIfam" id="TIGR01790">
    <property type="entry name" value="carotene-cycl"/>
    <property type="match status" value="1"/>
</dbReference>
<evidence type="ECO:0000256" key="3">
    <source>
        <dbReference type="ARBA" id="ARBA00012242"/>
    </source>
</evidence>
<proteinExistence type="inferred from homology"/>
<dbReference type="SUPFAM" id="SSF51905">
    <property type="entry name" value="FAD/NAD(P)-binding domain"/>
    <property type="match status" value="1"/>
</dbReference>
<dbReference type="EMBL" id="GBEZ01018551">
    <property type="protein sequence ID" value="JAC67894.1"/>
    <property type="molecule type" value="Transcribed_RNA"/>
</dbReference>
<comment type="pathway">
    <text evidence="1">Carotenoid biosynthesis; beta-carotene biosynthesis.</text>
</comment>
<evidence type="ECO:0000256" key="4">
    <source>
        <dbReference type="ARBA" id="ARBA00022746"/>
    </source>
</evidence>
<dbReference type="PANTHER" id="PTHR39757">
    <property type="match status" value="1"/>
</dbReference>
<protein>
    <recommendedName>
        <fullName evidence="3">lycopene beta-cyclase</fullName>
        <ecNumber evidence="3">5.5.1.19</ecNumber>
    </recommendedName>
</protein>
<comment type="similarity">
    <text evidence="2">Belongs to the lycopene cyclase family.</text>
</comment>
<name>A0A061RAU7_9CHLO</name>
<dbReference type="Gene3D" id="3.50.50.60">
    <property type="entry name" value="FAD/NAD(P)-binding domain"/>
    <property type="match status" value="1"/>
</dbReference>
<keyword evidence="4" id="KW-0125">Carotenoid biosynthesis</keyword>
<evidence type="ECO:0000256" key="6">
    <source>
        <dbReference type="ARBA" id="ARBA00037906"/>
    </source>
</evidence>
<keyword evidence="5" id="KW-0520">NAD</keyword>
<evidence type="ECO:0000313" key="7">
    <source>
        <dbReference type="EMBL" id="JAC67894.1"/>
    </source>
</evidence>
<gene>
    <name evidence="7" type="primary">CRTL1</name>
    <name evidence="7" type="ORF">TSPGSL018_9998</name>
</gene>
<evidence type="ECO:0000256" key="1">
    <source>
        <dbReference type="ARBA" id="ARBA00005089"/>
    </source>
</evidence>
<comment type="pathway">
    <text evidence="6">Carotenoid biosynthesis; beta-zeacarotene biosynthesis.</text>
</comment>
<sequence length="547" mass="61000">MQSSTVASLSTPQGICLSHRLSLNRAKSCRSHRLEADPFFKGTCEILPRNITCTQNMLKFSKPERRKLQVTASAAMDSPPASEAPTVDQDSQWPIKMELPEYNSKNQQNELLELVVVGGGPAGLSVAARVSAFGYKVVLVDPEPLGRWPNNYGVWCDEFKAIGLDDCFETVWDSAVVQLDDGDEYTRHLTRPYARVDRPRLKRKLLRQCVDNGVAFLRAKATAVDHGSEVSVLRCSDGAELRAALVVDAAGFSNSLVRFDKAYDPGFQGAYGIMAEVESHPFEVDKMLFMDWRDSHTEGRPAMREGNARLPTFLYAMPFSPTRVFLEETSLVAKPAVGFQDLKDRLEARLEHLGIKVTKVTEEEYCLIPMGGELPVLRQRTLAIGGSAGLVHPSTGYMVARALSTAPIVADAIVDQLDLATGREEGRRKAGSKEEADRMAAAVWDALWPAERLRQREFFWFGQDVLLQLDLEGTREFFDSFFTLRDFFWQGFLSSNLGFLNLIRFGLALFINASTDAKMNILSKGIVGLPIMLLRISNAPFQVKYLR</sequence>
<dbReference type="AlphaFoldDB" id="A0A061RAU7"/>
<dbReference type="GO" id="GO:0016860">
    <property type="term" value="F:intramolecular oxidoreductase activity"/>
    <property type="evidence" value="ECO:0007669"/>
    <property type="project" value="UniProtKB-ARBA"/>
</dbReference>
<evidence type="ECO:0000256" key="2">
    <source>
        <dbReference type="ARBA" id="ARBA00006599"/>
    </source>
</evidence>
<dbReference type="GO" id="GO:0016705">
    <property type="term" value="F:oxidoreductase activity, acting on paired donors, with incorporation or reduction of molecular oxygen"/>
    <property type="evidence" value="ECO:0007669"/>
    <property type="project" value="InterPro"/>
</dbReference>
<dbReference type="PRINTS" id="PR00411">
    <property type="entry name" value="PNDRDTASEI"/>
</dbReference>
<dbReference type="PANTHER" id="PTHR39757:SF5">
    <property type="entry name" value="OS02G0190600 PROTEIN"/>
    <property type="match status" value="1"/>
</dbReference>
<reference evidence="7" key="1">
    <citation type="submission" date="2014-05" db="EMBL/GenBank/DDBJ databases">
        <title>The transcriptome of the halophilic microalga Tetraselmis sp. GSL018 isolated from the Great Salt Lake, Utah.</title>
        <authorList>
            <person name="Jinkerson R.E."/>
            <person name="D'Adamo S."/>
            <person name="Posewitz M.C."/>
        </authorList>
    </citation>
    <scope>NUCLEOTIDE SEQUENCE</scope>
    <source>
        <strain evidence="7">GSL018</strain>
    </source>
</reference>
<dbReference type="Pfam" id="PF05834">
    <property type="entry name" value="Lycopene_cycl"/>
    <property type="match status" value="1"/>
</dbReference>
<accession>A0A061RAU7</accession>
<evidence type="ECO:0000256" key="5">
    <source>
        <dbReference type="ARBA" id="ARBA00023027"/>
    </source>
</evidence>
<dbReference type="GO" id="GO:0016117">
    <property type="term" value="P:carotenoid biosynthetic process"/>
    <property type="evidence" value="ECO:0007669"/>
    <property type="project" value="UniProtKB-KW"/>
</dbReference>
<dbReference type="EC" id="5.5.1.19" evidence="3"/>
<organism evidence="7">
    <name type="scientific">Tetraselmis sp. GSL018</name>
    <dbReference type="NCBI Taxonomy" id="582737"/>
    <lineage>
        <taxon>Eukaryota</taxon>
        <taxon>Viridiplantae</taxon>
        <taxon>Chlorophyta</taxon>
        <taxon>core chlorophytes</taxon>
        <taxon>Chlorodendrophyceae</taxon>
        <taxon>Chlorodendrales</taxon>
        <taxon>Chlorodendraceae</taxon>
        <taxon>Tetraselmis</taxon>
    </lineage>
</organism>
<dbReference type="InterPro" id="IPR036188">
    <property type="entry name" value="FAD/NAD-bd_sf"/>
</dbReference>